<accession>A0ABT0Y351</accession>
<dbReference type="EMBL" id="JAMQOL010000032">
    <property type="protein sequence ID" value="MCM4080468.1"/>
    <property type="molecule type" value="Genomic_DNA"/>
</dbReference>
<dbReference type="Proteomes" id="UP001523216">
    <property type="component" value="Unassembled WGS sequence"/>
</dbReference>
<evidence type="ECO:0000313" key="1">
    <source>
        <dbReference type="EMBL" id="MCM4080468.1"/>
    </source>
</evidence>
<dbReference type="Gene3D" id="3.40.109.10">
    <property type="entry name" value="NADH Oxidase"/>
    <property type="match status" value="1"/>
</dbReference>
<sequence length="316" mass="33888">MTPLEQAATAALHAPSVFNTQPWSWRIDGDTMELHADASRRLDATDRDGRLLALSCGAALHHALTKLAALGWSFEVSRLPDPAQPSLLARVHLGSPVPPTSVRLAEAIPQRRTDRRPFGARTVSDEELTKLRLLVEASGAYLHVVPRDEITALAISAELAGHAELNDPEYREELRQWTHRPAGSGDGIPAATAVEPGLRRVPVRDYVPDEQAGLTVGAAHDEGASFVILFGRGDTPIQLLQAGEALSALLLQATADGLATAPLSDAIEVEWPRVLVRGLLADLGEPYLAVRLGYTADTTPLPPRPRRTAADVIVSS</sequence>
<comment type="caution">
    <text evidence="1">The sequence shown here is derived from an EMBL/GenBank/DDBJ whole genome shotgun (WGS) entry which is preliminary data.</text>
</comment>
<dbReference type="NCBIfam" id="NF047509">
    <property type="entry name" value="Rv3131_FMN_oxido"/>
    <property type="match status" value="1"/>
</dbReference>
<name>A0ABT0Y351_9ACTN</name>
<dbReference type="SUPFAM" id="SSF55469">
    <property type="entry name" value="FMN-dependent nitroreductase-like"/>
    <property type="match status" value="2"/>
</dbReference>
<protein>
    <submittedName>
        <fullName evidence="1">Nitroreductase</fullName>
    </submittedName>
</protein>
<dbReference type="RefSeq" id="WP_251800261.1">
    <property type="nucleotide sequence ID" value="NZ_JAMQOL010000032.1"/>
</dbReference>
<gene>
    <name evidence="1" type="ORF">LXN57_23085</name>
</gene>
<keyword evidence="2" id="KW-1185">Reference proteome</keyword>
<reference evidence="1 2" key="1">
    <citation type="submission" date="2022-06" db="EMBL/GenBank/DDBJ databases">
        <title>Actinoplanes abujensis sp. nov., isolated from Nigerian arid soil.</title>
        <authorList>
            <person name="Ding P."/>
        </authorList>
    </citation>
    <scope>NUCLEOTIDE SEQUENCE [LARGE SCALE GENOMIC DNA]</scope>
    <source>
        <strain evidence="2">TRM88002</strain>
    </source>
</reference>
<dbReference type="InterPro" id="IPR050627">
    <property type="entry name" value="Nitroreductase/BluB"/>
</dbReference>
<dbReference type="PANTHER" id="PTHR23026:SF123">
    <property type="entry name" value="NAD(P)H NITROREDUCTASE RV3131-RELATED"/>
    <property type="match status" value="1"/>
</dbReference>
<dbReference type="PANTHER" id="PTHR23026">
    <property type="entry name" value="NADPH NITROREDUCTASE"/>
    <property type="match status" value="1"/>
</dbReference>
<dbReference type="InterPro" id="IPR000415">
    <property type="entry name" value="Nitroreductase-like"/>
</dbReference>
<organism evidence="1 2">
    <name type="scientific">Paractinoplanes hotanensis</name>
    <dbReference type="NCBI Taxonomy" id="2906497"/>
    <lineage>
        <taxon>Bacteria</taxon>
        <taxon>Bacillati</taxon>
        <taxon>Actinomycetota</taxon>
        <taxon>Actinomycetes</taxon>
        <taxon>Micromonosporales</taxon>
        <taxon>Micromonosporaceae</taxon>
        <taxon>Paractinoplanes</taxon>
    </lineage>
</organism>
<proteinExistence type="predicted"/>
<evidence type="ECO:0000313" key="2">
    <source>
        <dbReference type="Proteomes" id="UP001523216"/>
    </source>
</evidence>